<evidence type="ECO:0000256" key="1">
    <source>
        <dbReference type="SAM" id="MobiDB-lite"/>
    </source>
</evidence>
<feature type="compositionally biased region" description="Basic and acidic residues" evidence="1">
    <location>
        <begin position="285"/>
        <end position="296"/>
    </location>
</feature>
<protein>
    <submittedName>
        <fullName evidence="3">Uncharacterized protein</fullName>
    </submittedName>
</protein>
<dbReference type="WBParaSite" id="GPLIN_000585400">
    <property type="protein sequence ID" value="GPLIN_000585400"/>
    <property type="gene ID" value="GPLIN_000585400"/>
</dbReference>
<reference evidence="3" key="2">
    <citation type="submission" date="2016-06" db="UniProtKB">
        <authorList>
            <consortium name="WormBaseParasite"/>
        </authorList>
    </citation>
    <scope>IDENTIFICATION</scope>
</reference>
<organism evidence="2 3">
    <name type="scientific">Globodera pallida</name>
    <name type="common">Potato cyst nematode worm</name>
    <name type="synonym">Heterodera pallida</name>
    <dbReference type="NCBI Taxonomy" id="36090"/>
    <lineage>
        <taxon>Eukaryota</taxon>
        <taxon>Metazoa</taxon>
        <taxon>Ecdysozoa</taxon>
        <taxon>Nematoda</taxon>
        <taxon>Chromadorea</taxon>
        <taxon>Rhabditida</taxon>
        <taxon>Tylenchina</taxon>
        <taxon>Tylenchomorpha</taxon>
        <taxon>Tylenchoidea</taxon>
        <taxon>Heteroderidae</taxon>
        <taxon>Heteroderinae</taxon>
        <taxon>Globodera</taxon>
    </lineage>
</organism>
<reference evidence="2" key="1">
    <citation type="submission" date="2014-05" db="EMBL/GenBank/DDBJ databases">
        <title>The genome and life-stage specific transcriptomes of Globodera pallida elucidate key aspects of plant parasitism by a cyst nematode.</title>
        <authorList>
            <person name="Cotton J.A."/>
            <person name="Lilley C.J."/>
            <person name="Jones L.M."/>
            <person name="Kikuchi T."/>
            <person name="Reid A.J."/>
            <person name="Thorpe P."/>
            <person name="Tsai I.J."/>
            <person name="Beasley H."/>
            <person name="Blok V."/>
            <person name="Cock P.J.A."/>
            <person name="Van den Akker S.E."/>
            <person name="Holroyd N."/>
            <person name="Hunt M."/>
            <person name="Mantelin S."/>
            <person name="Naghra H."/>
            <person name="Pain A."/>
            <person name="Palomares-Rius J.E."/>
            <person name="Zarowiecki M."/>
            <person name="Berriman M."/>
            <person name="Jones J.T."/>
            <person name="Urwin P.E."/>
        </authorList>
    </citation>
    <scope>NUCLEOTIDE SEQUENCE [LARGE SCALE GENOMIC DNA]</scope>
    <source>
        <strain evidence="2">Lindley</strain>
    </source>
</reference>
<dbReference type="Proteomes" id="UP000050741">
    <property type="component" value="Unassembled WGS sequence"/>
</dbReference>
<feature type="region of interest" description="Disordered" evidence="1">
    <location>
        <begin position="270"/>
        <end position="296"/>
    </location>
</feature>
<proteinExistence type="predicted"/>
<evidence type="ECO:0000313" key="3">
    <source>
        <dbReference type="WBParaSite" id="GPLIN_000585400"/>
    </source>
</evidence>
<evidence type="ECO:0000313" key="2">
    <source>
        <dbReference type="Proteomes" id="UP000050741"/>
    </source>
</evidence>
<sequence>MNSILSYFPPLCPQGGDDNNGHLQLQLAIARRIHDRLWQALNATLATDLLPFGPSLLRRDSMERQHLAAMLEALRQLRLAHRQCLASINCCNVPGELFTARNSGLAITVDGGNTTPKTRDDSANACGGMPKRRKILVNAAGREDAQKEEHTVATVGDAGGCGTVSSNIVYGTTTAQQQPTQKQLMDDLPNLRRELQRPPANAAAAAAVGAAVAATASSCSGNANAVAVSPTADVSSTSSYSQASSLRELLARPPILHVVVPQQQRRLVDASNGDGADEQPLNLCVRDHDKRNGREI</sequence>
<accession>A0A183BZ13</accession>
<keyword evidence="2" id="KW-1185">Reference proteome</keyword>
<dbReference type="AlphaFoldDB" id="A0A183BZ13"/>
<name>A0A183BZ13_GLOPA</name>